<dbReference type="NCBIfam" id="NF005141">
    <property type="entry name" value="PRK06590.1"/>
    <property type="match status" value="1"/>
</dbReference>
<evidence type="ECO:0000256" key="1">
    <source>
        <dbReference type="ARBA" id="ARBA00004127"/>
    </source>
</evidence>
<evidence type="ECO:0000259" key="9">
    <source>
        <dbReference type="Pfam" id="PF00662"/>
    </source>
</evidence>
<keyword evidence="4 7" id="KW-1133">Transmembrane helix</keyword>
<feature type="transmembrane region" description="Helical" evidence="7">
    <location>
        <begin position="36"/>
        <end position="56"/>
    </location>
</feature>
<evidence type="ECO:0000313" key="11">
    <source>
        <dbReference type="Proteomes" id="UP000503399"/>
    </source>
</evidence>
<gene>
    <name evidence="10" type="primary">nuoL</name>
    <name evidence="10" type="ORF">R50_1831</name>
</gene>
<feature type="transmembrane region" description="Helical" evidence="7">
    <location>
        <begin position="136"/>
        <end position="157"/>
    </location>
</feature>
<feature type="transmembrane region" description="Helical" evidence="7">
    <location>
        <begin position="208"/>
        <end position="225"/>
    </location>
</feature>
<feature type="transmembrane region" description="Helical" evidence="7">
    <location>
        <begin position="6"/>
        <end position="24"/>
    </location>
</feature>
<organism evidence="10 11">
    <name type="scientific">Candidatus Hydrogenisulfobacillus filiaventi</name>
    <dbReference type="NCBI Taxonomy" id="2707344"/>
    <lineage>
        <taxon>Bacteria</taxon>
        <taxon>Bacillati</taxon>
        <taxon>Bacillota</taxon>
        <taxon>Clostridia</taxon>
        <taxon>Eubacteriales</taxon>
        <taxon>Clostridiales Family XVII. Incertae Sedis</taxon>
        <taxon>Candidatus Hydrogenisulfobacillus</taxon>
    </lineage>
</organism>
<evidence type="ECO:0000256" key="7">
    <source>
        <dbReference type="SAM" id="Phobius"/>
    </source>
</evidence>
<accession>A0A6F8ZI53</accession>
<comment type="similarity">
    <text evidence="2">Belongs to the CPA3 antiporters (TC 2.A.63) subunit A family.</text>
</comment>
<dbReference type="PANTHER" id="PTHR42829:SF2">
    <property type="entry name" value="NADH-UBIQUINONE OXIDOREDUCTASE CHAIN 5"/>
    <property type="match status" value="1"/>
</dbReference>
<dbReference type="Pfam" id="PF00662">
    <property type="entry name" value="Proton_antipo_N"/>
    <property type="match status" value="1"/>
</dbReference>
<dbReference type="GO" id="GO:0012505">
    <property type="term" value="C:endomembrane system"/>
    <property type="evidence" value="ECO:0007669"/>
    <property type="project" value="UniProtKB-SubCell"/>
</dbReference>
<dbReference type="EMBL" id="LR778114">
    <property type="protein sequence ID" value="CAB1129332.1"/>
    <property type="molecule type" value="Genomic_DNA"/>
</dbReference>
<dbReference type="PANTHER" id="PTHR42829">
    <property type="entry name" value="NADH-UBIQUINONE OXIDOREDUCTASE CHAIN 5"/>
    <property type="match status" value="1"/>
</dbReference>
<dbReference type="GO" id="GO:0042773">
    <property type="term" value="P:ATP synthesis coupled electron transport"/>
    <property type="evidence" value="ECO:0007669"/>
    <property type="project" value="InterPro"/>
</dbReference>
<feature type="domain" description="NADH:quinone oxidoreductase/Mrp antiporter transmembrane" evidence="8">
    <location>
        <begin position="132"/>
        <end position="421"/>
    </location>
</feature>
<dbReference type="GO" id="GO:0008137">
    <property type="term" value="F:NADH dehydrogenase (ubiquinone) activity"/>
    <property type="evidence" value="ECO:0007669"/>
    <property type="project" value="InterPro"/>
</dbReference>
<feature type="transmembrane region" description="Helical" evidence="7">
    <location>
        <begin position="76"/>
        <end position="101"/>
    </location>
</feature>
<dbReference type="GO" id="GO:0003954">
    <property type="term" value="F:NADH dehydrogenase activity"/>
    <property type="evidence" value="ECO:0007669"/>
    <property type="project" value="TreeGrafter"/>
</dbReference>
<dbReference type="PRINTS" id="PR01434">
    <property type="entry name" value="NADHDHGNASE5"/>
</dbReference>
<dbReference type="KEGG" id="hfv:R50_1831"/>
<dbReference type="Pfam" id="PF00361">
    <property type="entry name" value="Proton_antipo_M"/>
    <property type="match status" value="1"/>
</dbReference>
<sequence length="613" mass="64067">MHSLELGLLVLLGAPLAGAVLIALTGDRTGPRGPAVLAAAAAGVAFLAALALSLAHSRGAVTVAPWVRGFGPVIRWRLAFTPLGEVWALIITGVGFLIHVYSAGYMAEEDDRPRYFAGLNFFLFAMLLVVTADNLLILLLGWAGVGLASYLLIGFWYRRPSAVLAARKAFVMNTIGDAGILLGLTLLVAHYGSARYGAVFAGVTRHPVPGLAVASALLLYVGAMAKSAQLPLHTWLVDAMEGPTPVSALIHAATMVTAGVYLMTRFYPLLGAAPGVGETVAVIGTLTALYAALAALRQRDIKRVLAYSTISQLGYMFLAVGVGAYTAAVFHFVTHAFFKALLFLAAGNVIHVLEGEQDLGRMGGLARSMPYTAAAFGIGALALAGIPPLAGFFSKDAILAQSFRSGHPLLGSLGVLTAGLTGYYMARVFSLTFLGPARRPRGEAREAPWVMLGPVLVLAVLAVIGGAFGGGIDRLLAPAFRAWPGAARAALEPPAAGVSLVTVLLAVAGLYGGWREGRAGRAEPAGFWGRGALAGFGLDAAWMRGPVAWTAALGRWLGRVEDRVWIPGTGAPGRWVTGLGRDLRPVQTGLVRRYLLSMAVGLGAVLAYYLLRV</sequence>
<comment type="subcellular location">
    <subcellularLocation>
        <location evidence="1">Endomembrane system</location>
        <topology evidence="1">Multi-pass membrane protein</topology>
    </subcellularLocation>
    <subcellularLocation>
        <location evidence="6">Membrane</location>
        <topology evidence="6">Multi-pass membrane protein</topology>
    </subcellularLocation>
</comment>
<evidence type="ECO:0000256" key="3">
    <source>
        <dbReference type="ARBA" id="ARBA00022692"/>
    </source>
</evidence>
<feature type="transmembrane region" description="Helical" evidence="7">
    <location>
        <begin position="594"/>
        <end position="611"/>
    </location>
</feature>
<dbReference type="GO" id="GO:0016020">
    <property type="term" value="C:membrane"/>
    <property type="evidence" value="ECO:0007669"/>
    <property type="project" value="UniProtKB-SubCell"/>
</dbReference>
<evidence type="ECO:0000259" key="8">
    <source>
        <dbReference type="Pfam" id="PF00361"/>
    </source>
</evidence>
<feature type="transmembrane region" description="Helical" evidence="7">
    <location>
        <begin position="304"/>
        <end position="330"/>
    </location>
</feature>
<dbReference type="InterPro" id="IPR018393">
    <property type="entry name" value="NADHpl_OxRdtase_5_subgr"/>
</dbReference>
<dbReference type="Proteomes" id="UP000503399">
    <property type="component" value="Chromosome"/>
</dbReference>
<feature type="transmembrane region" description="Helical" evidence="7">
    <location>
        <begin position="373"/>
        <end position="393"/>
    </location>
</feature>
<dbReference type="GO" id="GO:0015990">
    <property type="term" value="P:electron transport coupled proton transport"/>
    <property type="evidence" value="ECO:0007669"/>
    <property type="project" value="TreeGrafter"/>
</dbReference>
<reference evidence="10 11" key="1">
    <citation type="submission" date="2020-02" db="EMBL/GenBank/DDBJ databases">
        <authorList>
            <person name="Hogendoorn C."/>
        </authorList>
    </citation>
    <scope>NUCLEOTIDE SEQUENCE [LARGE SCALE GENOMIC DNA]</scope>
    <source>
        <strain evidence="10">R501</strain>
    </source>
</reference>
<feature type="transmembrane region" description="Helical" evidence="7">
    <location>
        <begin position="269"/>
        <end position="292"/>
    </location>
</feature>
<dbReference type="NCBIfam" id="TIGR01974">
    <property type="entry name" value="NDH_I_L"/>
    <property type="match status" value="1"/>
</dbReference>
<evidence type="ECO:0000256" key="2">
    <source>
        <dbReference type="ARBA" id="ARBA00008483"/>
    </source>
</evidence>
<evidence type="ECO:0000256" key="6">
    <source>
        <dbReference type="RuleBase" id="RU000320"/>
    </source>
</evidence>
<dbReference type="AlphaFoldDB" id="A0A6F8ZI53"/>
<evidence type="ECO:0000256" key="4">
    <source>
        <dbReference type="ARBA" id="ARBA00022989"/>
    </source>
</evidence>
<feature type="transmembrane region" description="Helical" evidence="7">
    <location>
        <begin position="413"/>
        <end position="435"/>
    </location>
</feature>
<name>A0A6F8ZI53_9FIRM</name>
<feature type="transmembrane region" description="Helical" evidence="7">
    <location>
        <begin position="169"/>
        <end position="188"/>
    </location>
</feature>
<evidence type="ECO:0000256" key="5">
    <source>
        <dbReference type="ARBA" id="ARBA00023136"/>
    </source>
</evidence>
<dbReference type="InterPro" id="IPR001516">
    <property type="entry name" value="Proton_antipo_N"/>
</dbReference>
<keyword evidence="5 7" id="KW-0472">Membrane</keyword>
<feature type="transmembrane region" description="Helical" evidence="7">
    <location>
        <begin position="113"/>
        <end position="130"/>
    </location>
</feature>
<evidence type="ECO:0000313" key="10">
    <source>
        <dbReference type="EMBL" id="CAB1129332.1"/>
    </source>
</evidence>
<feature type="transmembrane region" description="Helical" evidence="7">
    <location>
        <begin position="336"/>
        <end position="353"/>
    </location>
</feature>
<dbReference type="Gene3D" id="1.20.5.2700">
    <property type="match status" value="1"/>
</dbReference>
<keyword evidence="3 6" id="KW-0812">Transmembrane</keyword>
<dbReference type="InterPro" id="IPR001750">
    <property type="entry name" value="ND/Mrp_TM"/>
</dbReference>
<feature type="transmembrane region" description="Helical" evidence="7">
    <location>
        <begin position="447"/>
        <end position="468"/>
    </location>
</feature>
<dbReference type="PRINTS" id="PR01435">
    <property type="entry name" value="NPOXDRDTASE5"/>
</dbReference>
<dbReference type="InterPro" id="IPR003945">
    <property type="entry name" value="NU5C-like"/>
</dbReference>
<feature type="transmembrane region" description="Helical" evidence="7">
    <location>
        <begin position="495"/>
        <end position="514"/>
    </location>
</feature>
<feature type="domain" description="NADH-Ubiquinone oxidoreductase (complex I) chain 5 N-terminal" evidence="9">
    <location>
        <begin position="73"/>
        <end position="116"/>
    </location>
</feature>
<protein>
    <submittedName>
        <fullName evidence="10">NADH-quinone oxidoreductase subunit L</fullName>
    </submittedName>
</protein>
<keyword evidence="11" id="KW-1185">Reference proteome</keyword>
<proteinExistence type="inferred from homology"/>
<feature type="transmembrane region" description="Helical" evidence="7">
    <location>
        <begin position="246"/>
        <end position="263"/>
    </location>
</feature>